<accession>A0A7W4J5C3</accession>
<sequence>MGETSLTRAEERFIRWAFGTYSGHNPSLSDGIILPTWKSGPRTGQPRIPASIRDLLARGLLRVAVEDGAPRAYFTHNGMTAVRRMFVKPRFDAGRYIHLLREVENGADPG</sequence>
<evidence type="ECO:0000313" key="2">
    <source>
        <dbReference type="Proteomes" id="UP000561066"/>
    </source>
</evidence>
<dbReference type="Proteomes" id="UP000561066">
    <property type="component" value="Unassembled WGS sequence"/>
</dbReference>
<keyword evidence="2" id="KW-1185">Reference proteome</keyword>
<dbReference type="RefSeq" id="WP_182941459.1">
    <property type="nucleotide sequence ID" value="NZ_JABEQH010000004.1"/>
</dbReference>
<protein>
    <submittedName>
        <fullName evidence="1">Uncharacterized protein</fullName>
    </submittedName>
</protein>
<proteinExistence type="predicted"/>
<gene>
    <name evidence="1" type="ORF">HLH21_03745</name>
</gene>
<reference evidence="1 2" key="1">
    <citation type="submission" date="2020-04" db="EMBL/GenBank/DDBJ databases">
        <title>Description of novel Gluconacetobacter.</title>
        <authorList>
            <person name="Sombolestani A."/>
        </authorList>
    </citation>
    <scope>NUCLEOTIDE SEQUENCE [LARGE SCALE GENOMIC DNA]</scope>
    <source>
        <strain evidence="1 2">LMG 21312</strain>
    </source>
</reference>
<dbReference type="AlphaFoldDB" id="A0A7W4J5C3"/>
<organism evidence="1 2">
    <name type="scientific">Gluconacetobacter johannae</name>
    <dbReference type="NCBI Taxonomy" id="112140"/>
    <lineage>
        <taxon>Bacteria</taxon>
        <taxon>Pseudomonadati</taxon>
        <taxon>Pseudomonadota</taxon>
        <taxon>Alphaproteobacteria</taxon>
        <taxon>Acetobacterales</taxon>
        <taxon>Acetobacteraceae</taxon>
        <taxon>Gluconacetobacter</taxon>
    </lineage>
</organism>
<name>A0A7W4J5C3_9PROT</name>
<comment type="caution">
    <text evidence="1">The sequence shown here is derived from an EMBL/GenBank/DDBJ whole genome shotgun (WGS) entry which is preliminary data.</text>
</comment>
<evidence type="ECO:0000313" key="1">
    <source>
        <dbReference type="EMBL" id="MBB2175038.1"/>
    </source>
</evidence>
<dbReference type="EMBL" id="JABEQH010000004">
    <property type="protein sequence ID" value="MBB2175038.1"/>
    <property type="molecule type" value="Genomic_DNA"/>
</dbReference>